<proteinExistence type="inferred from homology"/>
<dbReference type="CDD" id="cd05233">
    <property type="entry name" value="SDR_c"/>
    <property type="match status" value="1"/>
</dbReference>
<dbReference type="InterPro" id="IPR057326">
    <property type="entry name" value="KR_dom"/>
</dbReference>
<dbReference type="PANTHER" id="PTHR42760:SF133">
    <property type="entry name" value="3-OXOACYL-[ACYL-CARRIER-PROTEIN] REDUCTASE"/>
    <property type="match status" value="1"/>
</dbReference>
<dbReference type="InterPro" id="IPR036291">
    <property type="entry name" value="NAD(P)-bd_dom_sf"/>
</dbReference>
<evidence type="ECO:0000256" key="1">
    <source>
        <dbReference type="ARBA" id="ARBA00006484"/>
    </source>
</evidence>
<dbReference type="GO" id="GO:0048038">
    <property type="term" value="F:quinone binding"/>
    <property type="evidence" value="ECO:0007669"/>
    <property type="project" value="TreeGrafter"/>
</dbReference>
<dbReference type="PRINTS" id="PR00081">
    <property type="entry name" value="GDHRDH"/>
</dbReference>
<keyword evidence="2" id="KW-0560">Oxidoreductase</keyword>
<sequence>MELHGQTIIVTGASSGIGAAAVELFASEGANVVLGARREAELAKLAGGITEQGGSATYLAGDVTDEAYAAALVEHALNTYGRLHGAFNNAGIIGDMEPVPEMDTDNWNGVLRTNLTSAFYAAKAQIPVLKNASQSAIVFTSSFVGHTNSGMPGMGAYAASKAGLVGLVKSLAADHGPDGVRVNALLPGGTKTAMAGDDPEGHAFISNLHPLKRMANPKEIAQAALFLLSDRASFVTGSAMTADGGVSIRLV</sequence>
<dbReference type="Proteomes" id="UP000183371">
    <property type="component" value="Unassembled WGS sequence"/>
</dbReference>
<dbReference type="FunFam" id="3.40.50.720:FF:000084">
    <property type="entry name" value="Short-chain dehydrogenase reductase"/>
    <property type="match status" value="1"/>
</dbReference>
<dbReference type="PROSITE" id="PS00061">
    <property type="entry name" value="ADH_SHORT"/>
    <property type="match status" value="1"/>
</dbReference>
<evidence type="ECO:0000259" key="3">
    <source>
        <dbReference type="SMART" id="SM00822"/>
    </source>
</evidence>
<dbReference type="SUPFAM" id="SSF51735">
    <property type="entry name" value="NAD(P)-binding Rossmann-fold domains"/>
    <property type="match status" value="1"/>
</dbReference>
<reference evidence="5" key="1">
    <citation type="submission" date="2016-10" db="EMBL/GenBank/DDBJ databases">
        <authorList>
            <person name="Varghese N."/>
            <person name="Submissions S."/>
        </authorList>
    </citation>
    <scope>NUCLEOTIDE SEQUENCE [LARGE SCALE GENOMIC DNA]</scope>
    <source>
        <strain evidence="5">DSM 17465</strain>
    </source>
</reference>
<evidence type="ECO:0000313" key="4">
    <source>
        <dbReference type="EMBL" id="SFU05279.1"/>
    </source>
</evidence>
<dbReference type="Gene3D" id="3.40.50.720">
    <property type="entry name" value="NAD(P)-binding Rossmann-like Domain"/>
    <property type="match status" value="1"/>
</dbReference>
<dbReference type="GO" id="GO:0016616">
    <property type="term" value="F:oxidoreductase activity, acting on the CH-OH group of donors, NAD or NADP as acceptor"/>
    <property type="evidence" value="ECO:0007669"/>
    <property type="project" value="TreeGrafter"/>
</dbReference>
<keyword evidence="5" id="KW-1185">Reference proteome</keyword>
<protein>
    <recommendedName>
        <fullName evidence="3">Ketoreductase domain-containing protein</fullName>
    </recommendedName>
</protein>
<evidence type="ECO:0000256" key="2">
    <source>
        <dbReference type="ARBA" id="ARBA00023002"/>
    </source>
</evidence>
<dbReference type="GO" id="GO:0006633">
    <property type="term" value="P:fatty acid biosynthetic process"/>
    <property type="evidence" value="ECO:0007669"/>
    <property type="project" value="TreeGrafter"/>
</dbReference>
<dbReference type="SMART" id="SM00822">
    <property type="entry name" value="PKS_KR"/>
    <property type="match status" value="1"/>
</dbReference>
<evidence type="ECO:0000313" key="5">
    <source>
        <dbReference type="Proteomes" id="UP000183371"/>
    </source>
</evidence>
<organism evidence="4 5">
    <name type="scientific">Pseudovibrio denitrificans</name>
    <dbReference type="NCBI Taxonomy" id="258256"/>
    <lineage>
        <taxon>Bacteria</taxon>
        <taxon>Pseudomonadati</taxon>
        <taxon>Pseudomonadota</taxon>
        <taxon>Alphaproteobacteria</taxon>
        <taxon>Hyphomicrobiales</taxon>
        <taxon>Stappiaceae</taxon>
        <taxon>Pseudovibrio</taxon>
    </lineage>
</organism>
<dbReference type="EMBL" id="FPBD01000007">
    <property type="protein sequence ID" value="SFU05279.1"/>
    <property type="molecule type" value="Genomic_DNA"/>
</dbReference>
<dbReference type="InterPro" id="IPR020904">
    <property type="entry name" value="Sc_DH/Rdtase_CS"/>
</dbReference>
<dbReference type="AlphaFoldDB" id="A0A1I7D0T4"/>
<gene>
    <name evidence="4" type="ORF">SAMN05444141_107114</name>
</gene>
<dbReference type="PANTHER" id="PTHR42760">
    <property type="entry name" value="SHORT-CHAIN DEHYDROGENASES/REDUCTASES FAMILY MEMBER"/>
    <property type="match status" value="1"/>
</dbReference>
<dbReference type="RefSeq" id="WP_054783980.1">
    <property type="nucleotide sequence ID" value="NZ_FPBD01000007.1"/>
</dbReference>
<name>A0A1I7D0T4_9HYPH</name>
<dbReference type="InterPro" id="IPR002347">
    <property type="entry name" value="SDR_fam"/>
</dbReference>
<dbReference type="NCBIfam" id="NF005681">
    <property type="entry name" value="PRK07478.1"/>
    <property type="match status" value="1"/>
</dbReference>
<dbReference type="PRINTS" id="PR00080">
    <property type="entry name" value="SDRFAMILY"/>
</dbReference>
<comment type="similarity">
    <text evidence="1">Belongs to the short-chain dehydrogenases/reductases (SDR) family.</text>
</comment>
<feature type="domain" description="Ketoreductase" evidence="3">
    <location>
        <begin position="6"/>
        <end position="202"/>
    </location>
</feature>
<dbReference type="Pfam" id="PF13561">
    <property type="entry name" value="adh_short_C2"/>
    <property type="match status" value="1"/>
</dbReference>
<accession>A0A1I7D0T4</accession>